<evidence type="ECO:0000313" key="5">
    <source>
        <dbReference type="EMBL" id="MFD1485574.1"/>
    </source>
</evidence>
<feature type="domain" description="Calcineurin-like phosphoesterase" evidence="3">
    <location>
        <begin position="5"/>
        <end position="204"/>
    </location>
</feature>
<dbReference type="Proteomes" id="UP001597252">
    <property type="component" value="Unassembled WGS sequence"/>
</dbReference>
<name>A0ABW4E6Q1_9LACO</name>
<dbReference type="InterPro" id="IPR036907">
    <property type="entry name" value="5'-Nucleotdase_C_sf"/>
</dbReference>
<gene>
    <name evidence="5" type="ORF">ACFQ5J_10070</name>
</gene>
<dbReference type="InterPro" id="IPR006146">
    <property type="entry name" value="5'-Nucleotdase_CS"/>
</dbReference>
<feature type="domain" description="5'-Nucleotidase C-terminal" evidence="4">
    <location>
        <begin position="292"/>
        <end position="419"/>
    </location>
</feature>
<dbReference type="CDD" id="cd00845">
    <property type="entry name" value="MPP_UshA_N_like"/>
    <property type="match status" value="1"/>
</dbReference>
<dbReference type="InterPro" id="IPR008334">
    <property type="entry name" value="5'-Nucleotdase_C"/>
</dbReference>
<dbReference type="InterPro" id="IPR029052">
    <property type="entry name" value="Metallo-depent_PP-like"/>
</dbReference>
<dbReference type="PANTHER" id="PTHR11575">
    <property type="entry name" value="5'-NUCLEOTIDASE-RELATED"/>
    <property type="match status" value="1"/>
</dbReference>
<evidence type="ECO:0000313" key="6">
    <source>
        <dbReference type="Proteomes" id="UP001597252"/>
    </source>
</evidence>
<dbReference type="InterPro" id="IPR004843">
    <property type="entry name" value="Calcineurin-like_PHP"/>
</dbReference>
<keyword evidence="1" id="KW-0732">Signal</keyword>
<dbReference type="SUPFAM" id="SSF56300">
    <property type="entry name" value="Metallo-dependent phosphatases"/>
    <property type="match status" value="1"/>
</dbReference>
<proteinExistence type="inferred from homology"/>
<sequence length="458" mass="50452">MAELVILHTNDLHSHMDHWPRIARWLQARRAAAIARGAAVLVVDDGDAMDRVHPLTEATDGQFNIQQLNAVGYDAVTIGNNEGVGNSHETLEHLYDHAAFPVALANLFEPDGRRPKWAQPVVKKVLPDGTRVAILGFTAPFFLTYKPNGWQVKPVEAVLPDLLQAIAGSYDVLVVLSHLGLNADRYLAAHFPQINVIVGGHTHHLLAQGEVDEQTLLTAAGKHGQYVGEIRLQLDAAHRITASVAQTHAFETLPAAPDDQAQIAAWQAKGIQMLQARPIAMLPHAFNIAYDGPSPLRDIGLAAVAEGGQTQAALVNAGLFLRDLPAGLVTQADLHALLPHAMHLMKITLRGTDLWRLVMEIEKNRHFLQHFHLVGMSFRGDIFGDMGLLGLTVTPKRQVLYANQPLDPDRLYTITGLDHYLFIPFFPTIEIVGDNQLMFPKLLRTVFADYLAAHYPLR</sequence>
<dbReference type="PIRSF" id="PIRSF036361">
    <property type="entry name" value="YunD"/>
    <property type="match status" value="1"/>
</dbReference>
<organism evidence="5 6">
    <name type="scientific">Lacticaseibacillus baoqingensis</name>
    <dbReference type="NCBI Taxonomy" id="2486013"/>
    <lineage>
        <taxon>Bacteria</taxon>
        <taxon>Bacillati</taxon>
        <taxon>Bacillota</taxon>
        <taxon>Bacilli</taxon>
        <taxon>Lactobacillales</taxon>
        <taxon>Lactobacillaceae</taxon>
        <taxon>Lacticaseibacillus</taxon>
    </lineage>
</organism>
<dbReference type="InterPro" id="IPR006179">
    <property type="entry name" value="5_nucleotidase/apyrase"/>
</dbReference>
<accession>A0ABW4E6Q1</accession>
<dbReference type="PROSITE" id="PS00785">
    <property type="entry name" value="5_NUCLEOTIDASE_1"/>
    <property type="match status" value="1"/>
</dbReference>
<evidence type="ECO:0000256" key="1">
    <source>
        <dbReference type="ARBA" id="ARBA00022729"/>
    </source>
</evidence>
<comment type="caution">
    <text evidence="5">The sequence shown here is derived from an EMBL/GenBank/DDBJ whole genome shotgun (WGS) entry which is preliminary data.</text>
</comment>
<keyword evidence="2" id="KW-0378">Hydrolase</keyword>
<dbReference type="Pfam" id="PF00149">
    <property type="entry name" value="Metallophos"/>
    <property type="match status" value="1"/>
</dbReference>
<dbReference type="Gene3D" id="3.90.780.10">
    <property type="entry name" value="5'-Nucleotidase, C-terminal domain"/>
    <property type="match status" value="1"/>
</dbReference>
<evidence type="ECO:0000256" key="2">
    <source>
        <dbReference type="RuleBase" id="RU362119"/>
    </source>
</evidence>
<dbReference type="SUPFAM" id="SSF55816">
    <property type="entry name" value="5'-nucleotidase (syn. UDP-sugar hydrolase), C-terminal domain"/>
    <property type="match status" value="1"/>
</dbReference>
<evidence type="ECO:0000259" key="4">
    <source>
        <dbReference type="Pfam" id="PF02872"/>
    </source>
</evidence>
<reference evidence="6" key="1">
    <citation type="journal article" date="2019" name="Int. J. Syst. Evol. Microbiol.">
        <title>The Global Catalogue of Microorganisms (GCM) 10K type strain sequencing project: providing services to taxonomists for standard genome sequencing and annotation.</title>
        <authorList>
            <consortium name="The Broad Institute Genomics Platform"/>
            <consortium name="The Broad Institute Genome Sequencing Center for Infectious Disease"/>
            <person name="Wu L."/>
            <person name="Ma J."/>
        </authorList>
    </citation>
    <scope>NUCLEOTIDE SEQUENCE [LARGE SCALE GENOMIC DNA]</scope>
    <source>
        <strain evidence="6">CCM 8903</strain>
    </source>
</reference>
<dbReference type="RefSeq" id="WP_125754282.1">
    <property type="nucleotide sequence ID" value="NZ_JBHTON010000034.1"/>
</dbReference>
<comment type="similarity">
    <text evidence="2">Belongs to the 5'-nucleotidase family.</text>
</comment>
<dbReference type="InterPro" id="IPR011240">
    <property type="entry name" value="Pesterase_YunD"/>
</dbReference>
<dbReference type="EMBL" id="JBHTON010000034">
    <property type="protein sequence ID" value="MFD1485574.1"/>
    <property type="molecule type" value="Genomic_DNA"/>
</dbReference>
<keyword evidence="2" id="KW-0547">Nucleotide-binding</keyword>
<keyword evidence="6" id="KW-1185">Reference proteome</keyword>
<dbReference type="PRINTS" id="PR01607">
    <property type="entry name" value="APYRASEFAMLY"/>
</dbReference>
<evidence type="ECO:0000259" key="3">
    <source>
        <dbReference type="Pfam" id="PF00149"/>
    </source>
</evidence>
<dbReference type="PANTHER" id="PTHR11575:SF23">
    <property type="entry name" value="5-NUCLEOTIDASE FAMILY PROTEIN"/>
    <property type="match status" value="1"/>
</dbReference>
<dbReference type="Pfam" id="PF02872">
    <property type="entry name" value="5_nucleotid_C"/>
    <property type="match status" value="1"/>
</dbReference>
<dbReference type="Gene3D" id="3.60.21.10">
    <property type="match status" value="1"/>
</dbReference>
<protein>
    <submittedName>
        <fullName evidence="5">Bifunctional metallophosphatase/5'-nucleotidase</fullName>
    </submittedName>
</protein>